<evidence type="ECO:0000313" key="3">
    <source>
        <dbReference type="Proteomes" id="UP001501266"/>
    </source>
</evidence>
<feature type="transmembrane region" description="Helical" evidence="1">
    <location>
        <begin position="42"/>
        <end position="64"/>
    </location>
</feature>
<keyword evidence="1" id="KW-1133">Transmembrane helix</keyword>
<dbReference type="EMBL" id="BAAAKK010000005">
    <property type="protein sequence ID" value="GAA1424200.1"/>
    <property type="molecule type" value="Genomic_DNA"/>
</dbReference>
<keyword evidence="1" id="KW-0472">Membrane</keyword>
<keyword evidence="1" id="KW-0812">Transmembrane</keyword>
<protein>
    <submittedName>
        <fullName evidence="2">Uncharacterized protein</fullName>
    </submittedName>
</protein>
<comment type="caution">
    <text evidence="2">The sequence shown here is derived from an EMBL/GenBank/DDBJ whole genome shotgun (WGS) entry which is preliminary data.</text>
</comment>
<feature type="transmembrane region" description="Helical" evidence="1">
    <location>
        <begin position="96"/>
        <end position="117"/>
    </location>
</feature>
<reference evidence="2 3" key="1">
    <citation type="journal article" date="2019" name="Int. J. Syst. Evol. Microbiol.">
        <title>The Global Catalogue of Microorganisms (GCM) 10K type strain sequencing project: providing services to taxonomists for standard genome sequencing and annotation.</title>
        <authorList>
            <consortium name="The Broad Institute Genomics Platform"/>
            <consortium name="The Broad Institute Genome Sequencing Center for Infectious Disease"/>
            <person name="Wu L."/>
            <person name="Ma J."/>
        </authorList>
    </citation>
    <scope>NUCLEOTIDE SEQUENCE [LARGE SCALE GENOMIC DNA]</scope>
    <source>
        <strain evidence="2 3">JCM 12398</strain>
    </source>
</reference>
<keyword evidence="3" id="KW-1185">Reference proteome</keyword>
<organism evidence="2 3">
    <name type="scientific">Agrococcus citreus</name>
    <dbReference type="NCBI Taxonomy" id="84643"/>
    <lineage>
        <taxon>Bacteria</taxon>
        <taxon>Bacillati</taxon>
        <taxon>Actinomycetota</taxon>
        <taxon>Actinomycetes</taxon>
        <taxon>Micrococcales</taxon>
        <taxon>Microbacteriaceae</taxon>
        <taxon>Agrococcus</taxon>
    </lineage>
</organism>
<name>A0ABN1YWF6_9MICO</name>
<evidence type="ECO:0000256" key="1">
    <source>
        <dbReference type="SAM" id="Phobius"/>
    </source>
</evidence>
<sequence length="149" mass="15015">MAQRPTQTGIQRTSPEAPALAVQRTIDSSGRRAPSPSARHRAAAIGMLIAGCALVAAGLLGAGARLNAAVATAREGSLDPMATFFLGADGASVPELLLTIALLALIPLGLVVAWLGYRRVTDDGPSLPGVHVSNTPNGVIGQGRGGVGY</sequence>
<proteinExistence type="predicted"/>
<dbReference type="RefSeq" id="WP_343919955.1">
    <property type="nucleotide sequence ID" value="NZ_BAAAKK010000005.1"/>
</dbReference>
<dbReference type="Proteomes" id="UP001501266">
    <property type="component" value="Unassembled WGS sequence"/>
</dbReference>
<accession>A0ABN1YWF6</accession>
<gene>
    <name evidence="2" type="ORF">GCM10009640_19890</name>
</gene>
<evidence type="ECO:0000313" key="2">
    <source>
        <dbReference type="EMBL" id="GAA1424200.1"/>
    </source>
</evidence>